<evidence type="ECO:0000313" key="2">
    <source>
        <dbReference type="EMBL" id="KAF1835580.1"/>
    </source>
</evidence>
<dbReference type="OrthoDB" id="4757095at2759"/>
<proteinExistence type="predicted"/>
<dbReference type="PANTHER" id="PTHR38790:SF9">
    <property type="entry name" value="F-BOX DOMAIN-CONTAINING PROTEIN"/>
    <property type="match status" value="1"/>
</dbReference>
<name>A0A6A5KHG6_9PLEO</name>
<evidence type="ECO:0000313" key="3">
    <source>
        <dbReference type="Proteomes" id="UP000800040"/>
    </source>
</evidence>
<feature type="domain" description="DUF7730" evidence="1">
    <location>
        <begin position="1"/>
        <end position="157"/>
    </location>
</feature>
<dbReference type="InterPro" id="IPR056632">
    <property type="entry name" value="DUF7730"/>
</dbReference>
<dbReference type="AlphaFoldDB" id="A0A6A5KHG6"/>
<accession>A0A6A5KHG6</accession>
<keyword evidence="3" id="KW-1185">Reference proteome</keyword>
<organism evidence="2 3">
    <name type="scientific">Decorospora gaudefroyi</name>
    <dbReference type="NCBI Taxonomy" id="184978"/>
    <lineage>
        <taxon>Eukaryota</taxon>
        <taxon>Fungi</taxon>
        <taxon>Dikarya</taxon>
        <taxon>Ascomycota</taxon>
        <taxon>Pezizomycotina</taxon>
        <taxon>Dothideomycetes</taxon>
        <taxon>Pleosporomycetidae</taxon>
        <taxon>Pleosporales</taxon>
        <taxon>Pleosporineae</taxon>
        <taxon>Pleosporaceae</taxon>
        <taxon>Decorospora</taxon>
    </lineage>
</organism>
<reference evidence="2" key="1">
    <citation type="submission" date="2020-01" db="EMBL/GenBank/DDBJ databases">
        <authorList>
            <consortium name="DOE Joint Genome Institute"/>
            <person name="Haridas S."/>
            <person name="Albert R."/>
            <person name="Binder M."/>
            <person name="Bloem J."/>
            <person name="Labutti K."/>
            <person name="Salamov A."/>
            <person name="Andreopoulos B."/>
            <person name="Baker S.E."/>
            <person name="Barry K."/>
            <person name="Bills G."/>
            <person name="Bluhm B.H."/>
            <person name="Cannon C."/>
            <person name="Castanera R."/>
            <person name="Culley D.E."/>
            <person name="Daum C."/>
            <person name="Ezra D."/>
            <person name="Gonzalez J.B."/>
            <person name="Henrissat B."/>
            <person name="Kuo A."/>
            <person name="Liang C."/>
            <person name="Lipzen A."/>
            <person name="Lutzoni F."/>
            <person name="Magnuson J."/>
            <person name="Mondo S."/>
            <person name="Nolan M."/>
            <person name="Ohm R."/>
            <person name="Pangilinan J."/>
            <person name="Park H.-J."/>
            <person name="Ramirez L."/>
            <person name="Alfaro M."/>
            <person name="Sun H."/>
            <person name="Tritt A."/>
            <person name="Yoshinaga Y."/>
            <person name="Zwiers L.-H."/>
            <person name="Turgeon B.G."/>
            <person name="Goodwin S.B."/>
            <person name="Spatafora J.W."/>
            <person name="Crous P.W."/>
            <person name="Grigoriev I.V."/>
        </authorList>
    </citation>
    <scope>NUCLEOTIDE SEQUENCE</scope>
    <source>
        <strain evidence="2">P77</strain>
    </source>
</reference>
<dbReference type="Proteomes" id="UP000800040">
    <property type="component" value="Unassembled WGS sequence"/>
</dbReference>
<gene>
    <name evidence="2" type="ORF">BDW02DRAFT_588043</name>
</gene>
<dbReference type="Pfam" id="PF24864">
    <property type="entry name" value="DUF7730"/>
    <property type="match status" value="1"/>
</dbReference>
<evidence type="ECO:0000259" key="1">
    <source>
        <dbReference type="Pfam" id="PF24864"/>
    </source>
</evidence>
<sequence length="170" mass="20178">MLTTCRLIYSEAIEFLYKSNSFFISTKSEDYPTAGYLSYFFLPQRMNQITKLHLDWDLDHGQHFHPNLMPGGLKDEWFNAWDALKKLTGLNQLYIRLFFRYDLWNQCYGFFWERNSEQLLEPVKAITTPRDFTIKLPNWRCPTDIDVGDSHCVFEVPARVDGDDVDDSLW</sequence>
<protein>
    <recommendedName>
        <fullName evidence="1">DUF7730 domain-containing protein</fullName>
    </recommendedName>
</protein>
<dbReference type="PANTHER" id="PTHR38790">
    <property type="entry name" value="2EXR DOMAIN-CONTAINING PROTEIN-RELATED"/>
    <property type="match status" value="1"/>
</dbReference>
<dbReference type="EMBL" id="ML975285">
    <property type="protein sequence ID" value="KAF1835580.1"/>
    <property type="molecule type" value="Genomic_DNA"/>
</dbReference>